<reference evidence="3" key="1">
    <citation type="journal article" date="2021" name="Proc. Natl. Acad. Sci. U.S.A.">
        <title>Three genomes in the algal genus Volvox reveal the fate of a haploid sex-determining region after a transition to homothallism.</title>
        <authorList>
            <person name="Yamamoto K."/>
            <person name="Hamaji T."/>
            <person name="Kawai-Toyooka H."/>
            <person name="Matsuzaki R."/>
            <person name="Takahashi F."/>
            <person name="Nishimura Y."/>
            <person name="Kawachi M."/>
            <person name="Noguchi H."/>
            <person name="Minakuchi Y."/>
            <person name="Umen J.G."/>
            <person name="Toyoda A."/>
            <person name="Nozaki H."/>
        </authorList>
    </citation>
    <scope>NUCLEOTIDE SEQUENCE</scope>
    <source>
        <strain evidence="3">NIES-3780</strain>
    </source>
</reference>
<name>A0A8J4BM01_9CHLO</name>
<dbReference type="InterPro" id="IPR001229">
    <property type="entry name" value="Jacalin-like_lectin_dom"/>
</dbReference>
<dbReference type="EMBL" id="BNCO01000065">
    <property type="protein sequence ID" value="GIL64254.1"/>
    <property type="molecule type" value="Genomic_DNA"/>
</dbReference>
<evidence type="ECO:0000256" key="1">
    <source>
        <dbReference type="SAM" id="SignalP"/>
    </source>
</evidence>
<proteinExistence type="predicted"/>
<dbReference type="Proteomes" id="UP000747399">
    <property type="component" value="Unassembled WGS sequence"/>
</dbReference>
<dbReference type="InterPro" id="IPR036404">
    <property type="entry name" value="Jacalin-like_lectin_dom_sf"/>
</dbReference>
<evidence type="ECO:0000313" key="3">
    <source>
        <dbReference type="EMBL" id="GIL64254.1"/>
    </source>
</evidence>
<dbReference type="Pfam" id="PF01419">
    <property type="entry name" value="Jacalin"/>
    <property type="match status" value="1"/>
</dbReference>
<gene>
    <name evidence="3" type="ORF">Vafri_18255</name>
</gene>
<dbReference type="InterPro" id="IPR021047">
    <property type="entry name" value="Mannosyltransferase_CMT1"/>
</dbReference>
<dbReference type="PANTHER" id="PTHR34144:SF7">
    <property type="entry name" value="EXPORT PROTEIN (CAP59), PUTATIVE (AFU_ORTHOLOGUE AFUA_7G05020)-RELATED"/>
    <property type="match status" value="1"/>
</dbReference>
<dbReference type="AlphaFoldDB" id="A0A8J4BM01"/>
<feature type="domain" description="Jacalin-type lectin" evidence="2">
    <location>
        <begin position="604"/>
        <end position="754"/>
    </location>
</feature>
<dbReference type="Pfam" id="PF11735">
    <property type="entry name" value="CAP59_mtransfer"/>
    <property type="match status" value="1"/>
</dbReference>
<keyword evidence="1" id="KW-0732">Signal</keyword>
<dbReference type="PROSITE" id="PS51752">
    <property type="entry name" value="JACALIN_LECTIN"/>
    <property type="match status" value="1"/>
</dbReference>
<dbReference type="Gene3D" id="2.100.10.30">
    <property type="entry name" value="Jacalin-like lectin domain"/>
    <property type="match status" value="1"/>
</dbReference>
<dbReference type="SMART" id="SM00915">
    <property type="entry name" value="Jacalin"/>
    <property type="match status" value="1"/>
</dbReference>
<sequence length="754" mass="83737">MAQLWLYFTQVTFLSLLWSIRYSHAFGATGPPDEDDLAFFIPKVPQPTYSHLEAILMRATALRDTAKSSPTAGSAVSEALAAAMSTVPPISLVRGLRALKDIPSEIQVHLPDAVELLAAIRGLGVAPPCLERPGAPRGPPGRFRYMIAANLMNCDAIMPYWTLEVLRLSLLLQGNHRMLHTYFHNITNEEIGRWEGSAVHISVYESGSTDNTAVWLKIAEALWQAAGLEARVIVNGTMQRGFLLNPFSGKYFKQHKVEYAAALRNIALEPLYSSPSGTYDYVLFLNDVFFCAPDFLRLGHYGADIACGLDFEVYIGDQKARMQGTAHQPHQPTGRRMRQLFGLRTNAYARSHYAHLDEHNETEMLDILPGRANWHSAVKRMTQVHAGEATRQAEADARVQEARVKPRYEFYDTWVSKDLGGNPFMKEDPLARDTRTIDLLHRGLPVPVKCCWNGGALINATLLHAGVRFRTGLIEEGECDISECSLLCEDYRRLGSRRVLIDPTVRVGYVPWAKDFHLRLPGGVGPKIPWSHVERSGALDRLAILWSDTKLCMSTQCVPMRKDSDLPDIHNFKVVDLQKVNFTSMYLERRGNASPPPPMPQSCNLIMGPYGDTTDGFAFDDLAYSTWGKTPITKISYRASATLSESFVFALKLSYGNTATTQHGGDLGEAGEFELQYGEHITGAIVQYDENTVFAISFETNKKRTLTIGALRNGVGQARANPCPASSEHAGKYRLIAVAGTADIRVRSITMVWA</sequence>
<dbReference type="SUPFAM" id="SSF51101">
    <property type="entry name" value="Mannose-binding lectins"/>
    <property type="match status" value="1"/>
</dbReference>
<keyword evidence="4" id="KW-1185">Reference proteome</keyword>
<organism evidence="3 4">
    <name type="scientific">Volvox africanus</name>
    <dbReference type="NCBI Taxonomy" id="51714"/>
    <lineage>
        <taxon>Eukaryota</taxon>
        <taxon>Viridiplantae</taxon>
        <taxon>Chlorophyta</taxon>
        <taxon>core chlorophytes</taxon>
        <taxon>Chlorophyceae</taxon>
        <taxon>CS clade</taxon>
        <taxon>Chlamydomonadales</taxon>
        <taxon>Volvocaceae</taxon>
        <taxon>Volvox</taxon>
    </lineage>
</organism>
<feature type="chain" id="PRO_5035327797" description="Jacalin-type lectin domain-containing protein" evidence="1">
    <location>
        <begin position="26"/>
        <end position="754"/>
    </location>
</feature>
<comment type="caution">
    <text evidence="3">The sequence shown here is derived from an EMBL/GenBank/DDBJ whole genome shotgun (WGS) entry which is preliminary data.</text>
</comment>
<dbReference type="PANTHER" id="PTHR34144">
    <property type="entry name" value="CHROMOSOME 8, WHOLE GENOME SHOTGUN SEQUENCE"/>
    <property type="match status" value="1"/>
</dbReference>
<evidence type="ECO:0000313" key="4">
    <source>
        <dbReference type="Proteomes" id="UP000747399"/>
    </source>
</evidence>
<feature type="signal peptide" evidence="1">
    <location>
        <begin position="1"/>
        <end position="25"/>
    </location>
</feature>
<accession>A0A8J4BM01</accession>
<protein>
    <recommendedName>
        <fullName evidence="2">Jacalin-type lectin domain-containing protein</fullName>
    </recommendedName>
</protein>
<evidence type="ECO:0000259" key="2">
    <source>
        <dbReference type="PROSITE" id="PS51752"/>
    </source>
</evidence>